<dbReference type="Gene3D" id="2.102.10.10">
    <property type="entry name" value="Rieske [2Fe-2S] iron-sulphur domain"/>
    <property type="match status" value="1"/>
</dbReference>
<name>A0A318E228_9GAMM</name>
<keyword evidence="3" id="KW-0001">2Fe-2S</keyword>
<dbReference type="InterPro" id="IPR001663">
    <property type="entry name" value="Rng_hydr_dOase-A"/>
</dbReference>
<dbReference type="Pfam" id="PF00355">
    <property type="entry name" value="Rieske"/>
    <property type="match status" value="1"/>
</dbReference>
<dbReference type="InterPro" id="IPR043266">
    <property type="entry name" value="RHO_NdoB-like_C"/>
</dbReference>
<reference evidence="13 14" key="1">
    <citation type="submission" date="2018-04" db="EMBL/GenBank/DDBJ databases">
        <title>Genomic Encyclopedia of Type Strains, Phase IV (KMG-IV): sequencing the most valuable type-strain genomes for metagenomic binning, comparative biology and taxonomic classification.</title>
        <authorList>
            <person name="Goeker M."/>
        </authorList>
    </citation>
    <scope>NUCLEOTIDE SEQUENCE [LARGE SCALE GENOMIC DNA]</scope>
    <source>
        <strain evidence="13 14">DSM 104150</strain>
    </source>
</reference>
<evidence type="ECO:0000256" key="6">
    <source>
        <dbReference type="ARBA" id="ARBA00022964"/>
    </source>
</evidence>
<evidence type="ECO:0000256" key="7">
    <source>
        <dbReference type="ARBA" id="ARBA00023002"/>
    </source>
</evidence>
<keyword evidence="10" id="KW-0520">NAD</keyword>
<comment type="pathway">
    <text evidence="1">Aromatic compound metabolism.</text>
</comment>
<dbReference type="InterPro" id="IPR015881">
    <property type="entry name" value="ARHD_Rieske_2Fe_2S"/>
</dbReference>
<dbReference type="Proteomes" id="UP000248330">
    <property type="component" value="Unassembled WGS sequence"/>
</dbReference>
<evidence type="ECO:0000313" key="14">
    <source>
        <dbReference type="Proteomes" id="UP000248330"/>
    </source>
</evidence>
<evidence type="ECO:0000313" key="13">
    <source>
        <dbReference type="EMBL" id="PXV63444.1"/>
    </source>
</evidence>
<keyword evidence="4" id="KW-0479">Metal-binding</keyword>
<evidence type="ECO:0000256" key="4">
    <source>
        <dbReference type="ARBA" id="ARBA00022723"/>
    </source>
</evidence>
<dbReference type="CDD" id="cd08881">
    <property type="entry name" value="RHO_alpha_C_NDO-like"/>
    <property type="match status" value="1"/>
</dbReference>
<evidence type="ECO:0000259" key="12">
    <source>
        <dbReference type="PROSITE" id="PS51296"/>
    </source>
</evidence>
<comment type="caution">
    <text evidence="13">The sequence shown here is derived from an EMBL/GenBank/DDBJ whole genome shotgun (WGS) entry which is preliminary data.</text>
</comment>
<dbReference type="GO" id="GO:0051537">
    <property type="term" value="F:2 iron, 2 sulfur cluster binding"/>
    <property type="evidence" value="ECO:0007669"/>
    <property type="project" value="UniProtKB-KW"/>
</dbReference>
<sequence>MSSINTLIDVRNGLQSARIYHDRDIYEQEMAQIFARCWLFLTHESAIPNPGDFVTARMGQDEVIVVRQKDRGIKAFLNVCRHRGARLCPVEAGNSRGFVCNYHGWSYGSDGSLQSVPFEKELYKGRLDKSTHGLREVAKVKSYHGFVYGCFDAAAPSLEDYLGDARWYLDIWMEASGGVELIGPPGRSMVHCNWKAPSENFVGDAYHVGWTHAAALKAGGGMLAPMAGNAGLPPEGAGLQVATRYGHGLGILYDVAPGAHDGKLAADLLAWQARKRPGIEKAVGALRARYYGSHINGSIFPNNTYLWGSNLFKVWQPHGPDRTECFTWAIVEKDMPAELKQRIANSMHRTFGVAGYWEADDNDNMESESQLSRGYVTRQGFMNAQMGIGGDREDPELPGVVGESAIGETSYRGYFRFYQEVMSAKSWHDMDPNDSQWKRQLIEAGSEPASVAAAA</sequence>
<proteinExistence type="inferred from homology"/>
<evidence type="ECO:0000256" key="1">
    <source>
        <dbReference type="ARBA" id="ARBA00005211"/>
    </source>
</evidence>
<evidence type="ECO:0000256" key="5">
    <source>
        <dbReference type="ARBA" id="ARBA00022797"/>
    </source>
</evidence>
<dbReference type="PROSITE" id="PS00570">
    <property type="entry name" value="RING_HYDROXYL_ALPHA"/>
    <property type="match status" value="1"/>
</dbReference>
<evidence type="ECO:0000256" key="8">
    <source>
        <dbReference type="ARBA" id="ARBA00023004"/>
    </source>
</evidence>
<dbReference type="PROSITE" id="PS51296">
    <property type="entry name" value="RIESKE"/>
    <property type="match status" value="1"/>
</dbReference>
<dbReference type="EMBL" id="QICN01000017">
    <property type="protein sequence ID" value="PXV63444.1"/>
    <property type="molecule type" value="Genomic_DNA"/>
</dbReference>
<keyword evidence="14" id="KW-1185">Reference proteome</keyword>
<dbReference type="AlphaFoldDB" id="A0A318E228"/>
<feature type="domain" description="Rieske" evidence="12">
    <location>
        <begin position="38"/>
        <end position="122"/>
    </location>
</feature>
<dbReference type="InterPro" id="IPR017941">
    <property type="entry name" value="Rieske_2Fe-2S"/>
</dbReference>
<evidence type="ECO:0000256" key="3">
    <source>
        <dbReference type="ARBA" id="ARBA00022714"/>
    </source>
</evidence>
<keyword evidence="7" id="KW-0560">Oxidoreductase</keyword>
<evidence type="ECO:0000256" key="2">
    <source>
        <dbReference type="ARBA" id="ARBA00008751"/>
    </source>
</evidence>
<protein>
    <submittedName>
        <fullName evidence="13">3-phenylpropionate/trans-cinnamate dioxygenase alpha subunit/naphthalene 1,2-dioxygenase subunit alpha</fullName>
    </submittedName>
</protein>
<evidence type="ECO:0000256" key="10">
    <source>
        <dbReference type="ARBA" id="ARBA00023027"/>
    </source>
</evidence>
<keyword evidence="6 13" id="KW-0223">Dioxygenase</keyword>
<dbReference type="InterPro" id="IPR015879">
    <property type="entry name" value="Ring_hydroxy_dOase_asu_C_dom"/>
</dbReference>
<evidence type="ECO:0000256" key="11">
    <source>
        <dbReference type="ARBA" id="ARBA00034078"/>
    </source>
</evidence>
<dbReference type="PRINTS" id="PR00090">
    <property type="entry name" value="RNGDIOXGNASE"/>
</dbReference>
<keyword evidence="8" id="KW-0408">Iron</keyword>
<dbReference type="Gene3D" id="3.90.380.10">
    <property type="entry name" value="Naphthalene 1,2-dioxygenase Alpha Subunit, Chain A, domain 1"/>
    <property type="match status" value="1"/>
</dbReference>
<evidence type="ECO:0000256" key="9">
    <source>
        <dbReference type="ARBA" id="ARBA00023014"/>
    </source>
</evidence>
<comment type="similarity">
    <text evidence="2">Belongs to the bacterial ring-hydroxylating dioxygenase alpha subunit family.</text>
</comment>
<keyword evidence="9" id="KW-0411">Iron-sulfur</keyword>
<dbReference type="PANTHER" id="PTHR43756">
    <property type="entry name" value="CHOLINE MONOOXYGENASE, CHLOROPLASTIC"/>
    <property type="match status" value="1"/>
</dbReference>
<comment type="cofactor">
    <cofactor evidence="11">
        <name>[2Fe-2S] cluster</name>
        <dbReference type="ChEBI" id="CHEBI:190135"/>
    </cofactor>
</comment>
<dbReference type="OrthoDB" id="9769355at2"/>
<dbReference type="FunFam" id="2.102.10.10:FF:000004">
    <property type="entry name" value="3-phenylpropionate/cinnamic acid dioxygenase subunit alpha"/>
    <property type="match status" value="1"/>
</dbReference>
<organism evidence="13 14">
    <name type="scientific">Sinimarinibacterium flocculans</name>
    <dbReference type="NCBI Taxonomy" id="985250"/>
    <lineage>
        <taxon>Bacteria</taxon>
        <taxon>Pseudomonadati</taxon>
        <taxon>Pseudomonadota</taxon>
        <taxon>Gammaproteobacteria</taxon>
        <taxon>Nevskiales</taxon>
        <taxon>Nevskiaceae</taxon>
        <taxon>Sinimarinibacterium</taxon>
    </lineage>
</organism>
<gene>
    <name evidence="13" type="ORF">C8D93_11721</name>
</gene>
<dbReference type="RefSeq" id="WP_110266945.1">
    <property type="nucleotide sequence ID" value="NZ_CAWNXA010000017.1"/>
</dbReference>
<keyword evidence="5" id="KW-0058">Aromatic hydrocarbons catabolism</keyword>
<dbReference type="SUPFAM" id="SSF55961">
    <property type="entry name" value="Bet v1-like"/>
    <property type="match status" value="1"/>
</dbReference>
<dbReference type="Pfam" id="PF00848">
    <property type="entry name" value="Ring_hydroxyl_A"/>
    <property type="match status" value="1"/>
</dbReference>
<dbReference type="GO" id="GO:0005506">
    <property type="term" value="F:iron ion binding"/>
    <property type="evidence" value="ECO:0007669"/>
    <property type="project" value="InterPro"/>
</dbReference>
<dbReference type="SUPFAM" id="SSF50022">
    <property type="entry name" value="ISP domain"/>
    <property type="match status" value="1"/>
</dbReference>
<dbReference type="PANTHER" id="PTHR43756:SF1">
    <property type="entry name" value="3-PHENYLPROPIONATE_CINNAMIC ACID DIOXYGENASE SUBUNIT ALPHA"/>
    <property type="match status" value="1"/>
</dbReference>
<dbReference type="GO" id="GO:0051213">
    <property type="term" value="F:dioxygenase activity"/>
    <property type="evidence" value="ECO:0007669"/>
    <property type="project" value="UniProtKB-KW"/>
</dbReference>
<dbReference type="InterPro" id="IPR036922">
    <property type="entry name" value="Rieske_2Fe-2S_sf"/>
</dbReference>
<accession>A0A318E228</accession>